<dbReference type="EC" id="5.4.99.17" evidence="7"/>
<dbReference type="SFLD" id="SFLDG01016">
    <property type="entry name" value="Prenyltransferase_Like_2"/>
    <property type="match status" value="1"/>
</dbReference>
<evidence type="ECO:0000259" key="6">
    <source>
        <dbReference type="Pfam" id="PF13249"/>
    </source>
</evidence>
<dbReference type="SUPFAM" id="SSF48239">
    <property type="entry name" value="Terpenoid cyclases/Protein prenyltransferases"/>
    <property type="match status" value="2"/>
</dbReference>
<dbReference type="InterPro" id="IPR008930">
    <property type="entry name" value="Terpenoid_cyclase/PrenylTrfase"/>
</dbReference>
<dbReference type="RefSeq" id="WP_269443886.1">
    <property type="nucleotide sequence ID" value="NZ_CP097463.1"/>
</dbReference>
<dbReference type="InterPro" id="IPR032696">
    <property type="entry name" value="SQ_cyclase_C"/>
</dbReference>
<comment type="similarity">
    <text evidence="2">Belongs to the terpene cyclase/mutase family.</text>
</comment>
<dbReference type="Pfam" id="PF13249">
    <property type="entry name" value="SQHop_cyclase_N"/>
    <property type="match status" value="1"/>
</dbReference>
<dbReference type="InterPro" id="IPR006400">
    <property type="entry name" value="Hopene-cyclase"/>
</dbReference>
<evidence type="ECO:0000259" key="5">
    <source>
        <dbReference type="Pfam" id="PF13243"/>
    </source>
</evidence>
<comment type="pathway">
    <text evidence="1">Secondary metabolite biosynthesis; hopanoid biosynthesis.</text>
</comment>
<keyword evidence="8" id="KW-1185">Reference proteome</keyword>
<dbReference type="InterPro" id="IPR032697">
    <property type="entry name" value="SQ_cyclase_N"/>
</dbReference>
<feature type="domain" description="Squalene cyclase C-terminal" evidence="5">
    <location>
        <begin position="311"/>
        <end position="624"/>
    </location>
</feature>
<gene>
    <name evidence="7" type="primary">shc</name>
    <name evidence="7" type="ORF">M6B22_00940</name>
</gene>
<dbReference type="InterPro" id="IPR018333">
    <property type="entry name" value="Squalene_cyclase"/>
</dbReference>
<dbReference type="CDD" id="cd02892">
    <property type="entry name" value="SQCY_1"/>
    <property type="match status" value="1"/>
</dbReference>
<dbReference type="Gene3D" id="1.50.10.20">
    <property type="match status" value="2"/>
</dbReference>
<reference evidence="7" key="1">
    <citation type="submission" date="2022-05" db="EMBL/GenBank/DDBJ databases">
        <title>Jatrophihabitans sp. SB3-54 whole genome sequence.</title>
        <authorList>
            <person name="Suh M.K."/>
            <person name="Eom M.K."/>
            <person name="Kim J.S."/>
            <person name="Kim H.S."/>
            <person name="Do H.E."/>
            <person name="Shin Y.K."/>
            <person name="Lee J.-S."/>
        </authorList>
    </citation>
    <scope>NUCLEOTIDE SEQUENCE</scope>
    <source>
        <strain evidence="7">SB3-54</strain>
    </source>
</reference>
<name>A0ABY7JYH5_9ACTN</name>
<dbReference type="EMBL" id="CP097463">
    <property type="protein sequence ID" value="WAX57348.1"/>
    <property type="molecule type" value="Genomic_DNA"/>
</dbReference>
<evidence type="ECO:0000256" key="4">
    <source>
        <dbReference type="ARBA" id="ARBA00023235"/>
    </source>
</evidence>
<dbReference type="GO" id="GO:0051007">
    <property type="term" value="F:squalene-hopene cyclase activity"/>
    <property type="evidence" value="ECO:0007669"/>
    <property type="project" value="UniProtKB-EC"/>
</dbReference>
<dbReference type="Pfam" id="PF13243">
    <property type="entry name" value="SQHop_cyclase_C"/>
    <property type="match status" value="1"/>
</dbReference>
<evidence type="ECO:0000256" key="2">
    <source>
        <dbReference type="ARBA" id="ARBA00009755"/>
    </source>
</evidence>
<proteinExistence type="inferred from homology"/>
<sequence length="631" mass="69131">MTTLPKADPHAAVGAAVTAAQEHLLSRQAPAGWWKGELRTNVTMDAEDLLLRQFLGILRPDELDGAARWIRSQQRGEGTWATFEGGPGDLSTTVEAYTALRLAGDDPDAEHLQLAREFILSRGGIEASRVFTRIWLALFGEWSWDELPSMPPELVLLPSWVPLNIYDWGCWARQTVVPITVVATLRPVRPLPFTLAELRTGSRPPARRGGAVGTAFAVLDRALKVYERLPVHPGRKLAMRRAAEWIIARQEADGGWGGIQPPWVYSILALHLLGYAPDHPVMVAAVRGLEGFLVHEQAPDGPVRRLEACQSPVWDTCLAVIGLVDSGMQPDDPALTQAVQWMLGEEITVRGDWSVKRPDLAPGGWAFEFANDGYPDVDDTAEVVLALRHFSGLLPGVREAARRGVDWVIGMQSRDGGWAAFDADNTRRLVERLPFCDFGAVIDPPSADVTAHTVEMLAYLGERDSAVTASGVQWLLDAQEPDGAWFGRWGANLVYGTGAVVPALVAAGVAPDSIPVRRAVRWLQEHQNADGGWGEDLRSYRDPSWRGKGASTASQTAWALLALLAVDPHTDAVARGVDWLVRTQRADGCWDEDLYTGTGFPGDFYINYELYRLVFPLSALGRYLAAKRGAQ</sequence>
<dbReference type="Proteomes" id="UP001164693">
    <property type="component" value="Chromosome"/>
</dbReference>
<protein>
    <submittedName>
        <fullName evidence="7">Squalene--hopene cyclase</fullName>
        <ecNumber evidence="7">5.4.99.17</ecNumber>
    </submittedName>
</protein>
<organism evidence="7 8">
    <name type="scientific">Jatrophihabitans cynanchi</name>
    <dbReference type="NCBI Taxonomy" id="2944128"/>
    <lineage>
        <taxon>Bacteria</taxon>
        <taxon>Bacillati</taxon>
        <taxon>Actinomycetota</taxon>
        <taxon>Actinomycetes</taxon>
        <taxon>Jatrophihabitantales</taxon>
        <taxon>Jatrophihabitantaceae</taxon>
        <taxon>Jatrophihabitans</taxon>
    </lineage>
</organism>
<evidence type="ECO:0000256" key="1">
    <source>
        <dbReference type="ARBA" id="ARBA00004999"/>
    </source>
</evidence>
<accession>A0ABY7JYH5</accession>
<dbReference type="PANTHER" id="PTHR11764">
    <property type="entry name" value="TERPENE CYCLASE/MUTASE FAMILY MEMBER"/>
    <property type="match status" value="1"/>
</dbReference>
<evidence type="ECO:0000313" key="7">
    <source>
        <dbReference type="EMBL" id="WAX57348.1"/>
    </source>
</evidence>
<dbReference type="PANTHER" id="PTHR11764:SF20">
    <property type="entry name" value="LANOSTEROL SYNTHASE"/>
    <property type="match status" value="1"/>
</dbReference>
<dbReference type="NCBIfam" id="TIGR01507">
    <property type="entry name" value="hopene_cyclase"/>
    <property type="match status" value="1"/>
</dbReference>
<evidence type="ECO:0000256" key="3">
    <source>
        <dbReference type="ARBA" id="ARBA00022737"/>
    </source>
</evidence>
<feature type="domain" description="Squalene cyclase N-terminal" evidence="6">
    <location>
        <begin position="17"/>
        <end position="297"/>
    </location>
</feature>
<evidence type="ECO:0000313" key="8">
    <source>
        <dbReference type="Proteomes" id="UP001164693"/>
    </source>
</evidence>
<keyword evidence="4 7" id="KW-0413">Isomerase</keyword>
<dbReference type="NCBIfam" id="TIGR01787">
    <property type="entry name" value="squalene_cyclas"/>
    <property type="match status" value="1"/>
</dbReference>
<keyword evidence="3" id="KW-0677">Repeat</keyword>